<proteinExistence type="predicted"/>
<accession>Q6IG55</accession>
<dbReference type="EMBL" id="BK003911">
    <property type="protein sequence ID" value="DAA02609.1"/>
    <property type="molecule type" value="Genomic_DNA"/>
</dbReference>
<name>Q6IG55_DROME</name>
<evidence type="ECO:0000256" key="1">
    <source>
        <dbReference type="SAM" id="MobiDB-lite"/>
    </source>
</evidence>
<organism evidence="2">
    <name type="scientific">Drosophila melanogaster</name>
    <name type="common">Fruit fly</name>
    <dbReference type="NCBI Taxonomy" id="7227"/>
    <lineage>
        <taxon>Eukaryota</taxon>
        <taxon>Metazoa</taxon>
        <taxon>Ecdysozoa</taxon>
        <taxon>Arthropoda</taxon>
        <taxon>Hexapoda</taxon>
        <taxon>Insecta</taxon>
        <taxon>Pterygota</taxon>
        <taxon>Neoptera</taxon>
        <taxon>Endopterygota</taxon>
        <taxon>Diptera</taxon>
        <taxon>Brachycera</taxon>
        <taxon>Muscomorpha</taxon>
        <taxon>Ephydroidea</taxon>
        <taxon>Drosophilidae</taxon>
        <taxon>Drosophila</taxon>
        <taxon>Sophophora</taxon>
    </lineage>
</organism>
<feature type="compositionally biased region" description="Low complexity" evidence="1">
    <location>
        <begin position="60"/>
        <end position="87"/>
    </location>
</feature>
<dbReference type="AlphaFoldDB" id="Q6IG55"/>
<sequence length="122" mass="13006">MNGAQNFVRQCSLARASGQGPDKAQERNQPSQLLGEMQMQMPDDDSFEPNQAEPSPHLPGPLNGSPGGRRPSSWPSPCLPAPACSSSTDNNGNGGVIYHVCPGCLMMAGPRIRVMSYPHFAQ</sequence>
<feature type="region of interest" description="Disordered" evidence="1">
    <location>
        <begin position="1"/>
        <end position="92"/>
    </location>
</feature>
<reference evidence="2" key="1">
    <citation type="journal article" date="2003" name="Genome Biol.">
        <title>An integrated gene annotation and transcriptional profiling approach towards the full gene content of the Drosophila genome.</title>
        <authorList>
            <person name="Hild M."/>
            <person name="Beckmann B."/>
            <person name="Haas S.A."/>
            <person name="Koch B."/>
            <person name="Solovyev V."/>
            <person name="Busold C."/>
            <person name="Fellenberg K."/>
            <person name="Boutros M."/>
            <person name="Vingron M."/>
            <person name="Sauer F."/>
            <person name="Hoheisel J.D."/>
            <person name="Paro R."/>
        </authorList>
    </citation>
    <scope>NUCLEOTIDE SEQUENCE</scope>
</reference>
<evidence type="ECO:0000313" key="2">
    <source>
        <dbReference type="EMBL" id="DAA02609.1"/>
    </source>
</evidence>
<gene>
    <name evidence="2" type="ORF">HDC07172</name>
</gene>
<protein>
    <submittedName>
        <fullName evidence="2">HDC07172</fullName>
    </submittedName>
</protein>